<dbReference type="Proteomes" id="UP000635477">
    <property type="component" value="Unassembled WGS sequence"/>
</dbReference>
<organism evidence="2 3">
    <name type="scientific">Fusarium zealandicum</name>
    <dbReference type="NCBI Taxonomy" id="1053134"/>
    <lineage>
        <taxon>Eukaryota</taxon>
        <taxon>Fungi</taxon>
        <taxon>Dikarya</taxon>
        <taxon>Ascomycota</taxon>
        <taxon>Pezizomycotina</taxon>
        <taxon>Sordariomycetes</taxon>
        <taxon>Hypocreomycetidae</taxon>
        <taxon>Hypocreales</taxon>
        <taxon>Nectriaceae</taxon>
        <taxon>Fusarium</taxon>
        <taxon>Fusarium staphyleae species complex</taxon>
    </lineage>
</organism>
<reference evidence="2" key="2">
    <citation type="submission" date="2020-05" db="EMBL/GenBank/DDBJ databases">
        <authorList>
            <person name="Kim H.-S."/>
            <person name="Proctor R.H."/>
            <person name="Brown D.W."/>
        </authorList>
    </citation>
    <scope>NUCLEOTIDE SEQUENCE</scope>
    <source>
        <strain evidence="2">NRRL 22465</strain>
    </source>
</reference>
<protein>
    <recommendedName>
        <fullName evidence="4">Geranylgeranyl pyrophosphate synthetase</fullName>
    </recommendedName>
</protein>
<dbReference type="PANTHER" id="PTHR35179:SF2">
    <property type="entry name" value="START DOMAIN-CONTAINING PROTEIN"/>
    <property type="match status" value="1"/>
</dbReference>
<evidence type="ECO:0000256" key="1">
    <source>
        <dbReference type="SAM" id="MobiDB-lite"/>
    </source>
</evidence>
<evidence type="ECO:0000313" key="3">
    <source>
        <dbReference type="Proteomes" id="UP000635477"/>
    </source>
</evidence>
<comment type="caution">
    <text evidence="2">The sequence shown here is derived from an EMBL/GenBank/DDBJ whole genome shotgun (WGS) entry which is preliminary data.</text>
</comment>
<reference evidence="2" key="1">
    <citation type="journal article" date="2020" name="BMC Genomics">
        <title>Correction to: Identification and distribution of gene clusters required for synthesis of sphingolipid metabolism inhibitors in diverse species of the filamentous fungus Fusarium.</title>
        <authorList>
            <person name="Kim H.S."/>
            <person name="Lohmar J.M."/>
            <person name="Busman M."/>
            <person name="Brown D.W."/>
            <person name="Naumann T.A."/>
            <person name="Divon H.H."/>
            <person name="Lysoe E."/>
            <person name="Uhlig S."/>
            <person name="Proctor R.H."/>
        </authorList>
    </citation>
    <scope>NUCLEOTIDE SEQUENCE</scope>
    <source>
        <strain evidence="2">NRRL 22465</strain>
    </source>
</reference>
<accession>A0A8H4XI62</accession>
<name>A0A8H4XI62_9HYPO</name>
<dbReference type="PANTHER" id="PTHR35179">
    <property type="entry name" value="PROTEIN CBG02620"/>
    <property type="match status" value="1"/>
</dbReference>
<keyword evidence="3" id="KW-1185">Reference proteome</keyword>
<sequence length="472" mass="52541">MWSSRRPPYGQNHQSSTVTPSAAPPLGDLIGSISRDDLEAGLDVSDRAEITGARLIASYNLVSGPSPEIMIPGQPPRWTPHLGPRKLGWDTGCYYRDVNAASYPKHPLEPAIVSVMKMNPNSRIPVDVVACASTIGNLLRFTKGVVQDRPFRMLAELVGDKLHLIRRENSPKELIPDVKGYGHTFPESYTTWDAAVRRSKSHQRIISYNLCGLDMMVRFEGDGYIRASNPQRRKGSPGKNTTLENALAQIQNLGISTPLPGSEASELKVSKGGESVPQDTVFDLKTRSVVARQRDTLGDQLPRLWIAQVKTFVLAYHERGLFKEENIEIKNVEKDIEEWEEMNQPALTRLGVLLQLIIDRARESKDGKLELVWSNSGALQIRQQLKDAGDVLSAAVRKEWEAWLGEGPVKPLAAEKRDSKMEPTEALRWDDFVDALSDSDEEGKDFAACDQECGYCGKCMLLKLRSGLLRRG</sequence>
<gene>
    <name evidence="2" type="ORF">FZEAL_8110</name>
</gene>
<evidence type="ECO:0008006" key="4">
    <source>
        <dbReference type="Google" id="ProtNLM"/>
    </source>
</evidence>
<evidence type="ECO:0000313" key="2">
    <source>
        <dbReference type="EMBL" id="KAF4975041.1"/>
    </source>
</evidence>
<proteinExistence type="predicted"/>
<feature type="compositionally biased region" description="Polar residues" evidence="1">
    <location>
        <begin position="11"/>
        <end position="20"/>
    </location>
</feature>
<dbReference type="AlphaFoldDB" id="A0A8H4XI62"/>
<dbReference type="OrthoDB" id="5393654at2759"/>
<feature type="region of interest" description="Disordered" evidence="1">
    <location>
        <begin position="1"/>
        <end position="30"/>
    </location>
</feature>
<dbReference type="EMBL" id="JABEYC010000681">
    <property type="protein sequence ID" value="KAF4975041.1"/>
    <property type="molecule type" value="Genomic_DNA"/>
</dbReference>